<dbReference type="Proteomes" id="UP001208649">
    <property type="component" value="Unassembled WGS sequence"/>
</dbReference>
<sequence>MEILIVLCLLLIITLLLQDKIVTKKRLDKKNKPHLQSHDLPQIMGKPKQVIKHTVFNNPSETPENFNEDFVKNESVKIQIPEEELEVIFAVQPDFEEEEEGWKKYGILVDDQDLATGATFEDLGSASRMLQKEKLQPSEKEVILHHVQRIEGTLLLDLLENSIEKGADKIAELLDSSIASLDTTDDFATFPKVHLKDFDIDQFL</sequence>
<accession>A0ABT2W8B7</accession>
<keyword evidence="2" id="KW-1185">Reference proteome</keyword>
<name>A0ABT2W8B7_9FLAO</name>
<dbReference type="EMBL" id="JAOTEM010000004">
    <property type="protein sequence ID" value="MCU7618457.1"/>
    <property type="molecule type" value="Genomic_DNA"/>
</dbReference>
<evidence type="ECO:0000313" key="1">
    <source>
        <dbReference type="EMBL" id="MCU7618457.1"/>
    </source>
</evidence>
<proteinExistence type="predicted"/>
<dbReference type="RefSeq" id="WP_263003971.1">
    <property type="nucleotide sequence ID" value="NZ_JAOTEM010000004.1"/>
</dbReference>
<gene>
    <name evidence="1" type="ORF">NZ698_14750</name>
</gene>
<reference evidence="2" key="1">
    <citation type="submission" date="2023-07" db="EMBL/GenBank/DDBJ databases">
        <title>Chryseobacterium sp. strain PBS4-4 Genome sequencing and assembly.</title>
        <authorList>
            <person name="Jung Y."/>
        </authorList>
    </citation>
    <scope>NUCLEOTIDE SEQUENCE [LARGE SCALE GENOMIC DNA]</scope>
    <source>
        <strain evidence="2">PBS4-4</strain>
    </source>
</reference>
<comment type="caution">
    <text evidence="1">The sequence shown here is derived from an EMBL/GenBank/DDBJ whole genome shotgun (WGS) entry which is preliminary data.</text>
</comment>
<protein>
    <submittedName>
        <fullName evidence="1">Conjugal transfer protein TraD</fullName>
    </submittedName>
</protein>
<evidence type="ECO:0000313" key="2">
    <source>
        <dbReference type="Proteomes" id="UP001208649"/>
    </source>
</evidence>
<organism evidence="1 2">
    <name type="scientific">Chryseobacterium edaphi</name>
    <dbReference type="NCBI Taxonomy" id="2976532"/>
    <lineage>
        <taxon>Bacteria</taxon>
        <taxon>Pseudomonadati</taxon>
        <taxon>Bacteroidota</taxon>
        <taxon>Flavobacteriia</taxon>
        <taxon>Flavobacteriales</taxon>
        <taxon>Weeksellaceae</taxon>
        <taxon>Chryseobacterium group</taxon>
        <taxon>Chryseobacterium</taxon>
    </lineage>
</organism>